<evidence type="ECO:0000256" key="3">
    <source>
        <dbReference type="ARBA" id="ARBA00022448"/>
    </source>
</evidence>
<dbReference type="GO" id="GO:0022857">
    <property type="term" value="F:transmembrane transporter activity"/>
    <property type="evidence" value="ECO:0007669"/>
    <property type="project" value="InterPro"/>
</dbReference>
<feature type="transmembrane region" description="Helical" evidence="7">
    <location>
        <begin position="389"/>
        <end position="412"/>
    </location>
</feature>
<feature type="transmembrane region" description="Helical" evidence="7">
    <location>
        <begin position="463"/>
        <end position="484"/>
    </location>
</feature>
<feature type="transmembrane region" description="Helical" evidence="7">
    <location>
        <begin position="43"/>
        <end position="67"/>
    </location>
</feature>
<feature type="transmembrane region" description="Helical" evidence="7">
    <location>
        <begin position="116"/>
        <end position="137"/>
    </location>
</feature>
<evidence type="ECO:0000256" key="5">
    <source>
        <dbReference type="ARBA" id="ARBA00022989"/>
    </source>
</evidence>
<dbReference type="GO" id="GO:0005886">
    <property type="term" value="C:plasma membrane"/>
    <property type="evidence" value="ECO:0007669"/>
    <property type="project" value="TreeGrafter"/>
</dbReference>
<dbReference type="Proteomes" id="UP000414233">
    <property type="component" value="Unassembled WGS sequence"/>
</dbReference>
<evidence type="ECO:0000313" key="9">
    <source>
        <dbReference type="Proteomes" id="UP000414233"/>
    </source>
</evidence>
<feature type="transmembrane region" description="Helical" evidence="7">
    <location>
        <begin position="157"/>
        <end position="176"/>
    </location>
</feature>
<protein>
    <submittedName>
        <fullName evidence="8">Sodium:solute symporter</fullName>
    </submittedName>
</protein>
<feature type="transmembrane region" description="Helical" evidence="7">
    <location>
        <begin position="275"/>
        <end position="297"/>
    </location>
</feature>
<evidence type="ECO:0000256" key="4">
    <source>
        <dbReference type="ARBA" id="ARBA00022692"/>
    </source>
</evidence>
<dbReference type="OrthoDB" id="9789704at2"/>
<feature type="transmembrane region" description="Helical" evidence="7">
    <location>
        <begin position="233"/>
        <end position="254"/>
    </location>
</feature>
<sequence length="499" mass="52587">MNAALIVIFGFLAFALFIGIRARAGRTMSLEQWAVGGRGFGTLLVFLLMAGEAFSTFTFLGASGWAYSKGPPAFYILAYGSLAYVMGYWVLPAVWRHATKHRCVSFSDFFATAYQSRALGVVVSIVAVLGMSSLLIIQLRGLGIIVSEASYGSIPPAVAIWLGAAAMVAYIVISGIHGSASIAIFKDILILGIAIFLGVYLPLHYYGGFGPMFNQIEAANPGFLKMPETGLNLSWYNSTILLTSLGYYLYPYVFTSVYAAKNDMAVRKNAILMPLYQVVIAFMFFVGFAAILQVPGLKGAESDLALLKLIKLTFDPWFVGVIGGTGVLTALVPGSMIMLNASTLIAKNVYRDGFAPHASERRVAQVAKGVLPVFGLVAVYFVLRGGATFVSLAIFASSLLTQLFPSFIASLLPGVSGRKFGTKHGAFAGIAAGAAVLAMALVFDVNLATLLPNASSAVKSLNMGLVALAANAVAFVVVSAITRASGVSAGDTSRAALES</sequence>
<proteinExistence type="inferred from homology"/>
<evidence type="ECO:0000256" key="1">
    <source>
        <dbReference type="ARBA" id="ARBA00004141"/>
    </source>
</evidence>
<keyword evidence="4 7" id="KW-0812">Transmembrane</keyword>
<keyword evidence="5 7" id="KW-1133">Transmembrane helix</keyword>
<feature type="transmembrane region" description="Helical" evidence="7">
    <location>
        <begin position="317"/>
        <end position="345"/>
    </location>
</feature>
<evidence type="ECO:0000256" key="7">
    <source>
        <dbReference type="SAM" id="Phobius"/>
    </source>
</evidence>
<dbReference type="PANTHER" id="PTHR48086:SF8">
    <property type="entry name" value="MONOCARBOXYLIC ACID PERMEASE"/>
    <property type="match status" value="1"/>
</dbReference>
<dbReference type="RefSeq" id="WP_150696477.1">
    <property type="nucleotide sequence ID" value="NZ_CABPRZ010000005.1"/>
</dbReference>
<feature type="transmembrane region" description="Helical" evidence="7">
    <location>
        <begin position="188"/>
        <end position="207"/>
    </location>
</feature>
<accession>A0A5E4TRZ3</accession>
<comment type="similarity">
    <text evidence="2">Belongs to the sodium:solute symporter (SSF) (TC 2.A.21) family.</text>
</comment>
<dbReference type="EMBL" id="CABPRZ010000005">
    <property type="protein sequence ID" value="VVD90710.1"/>
    <property type="molecule type" value="Genomic_DNA"/>
</dbReference>
<feature type="transmembrane region" description="Helical" evidence="7">
    <location>
        <begin position="424"/>
        <end position="443"/>
    </location>
</feature>
<keyword evidence="6 7" id="KW-0472">Membrane</keyword>
<evidence type="ECO:0000256" key="6">
    <source>
        <dbReference type="ARBA" id="ARBA00023136"/>
    </source>
</evidence>
<organism evidence="8 9">
    <name type="scientific">Pandoraea terrae</name>
    <dbReference type="NCBI Taxonomy" id="1537710"/>
    <lineage>
        <taxon>Bacteria</taxon>
        <taxon>Pseudomonadati</taxon>
        <taxon>Pseudomonadota</taxon>
        <taxon>Betaproteobacteria</taxon>
        <taxon>Burkholderiales</taxon>
        <taxon>Burkholderiaceae</taxon>
        <taxon>Pandoraea</taxon>
    </lineage>
</organism>
<name>A0A5E4TRZ3_9BURK</name>
<keyword evidence="3" id="KW-0813">Transport</keyword>
<evidence type="ECO:0000256" key="2">
    <source>
        <dbReference type="ARBA" id="ARBA00006434"/>
    </source>
</evidence>
<feature type="transmembrane region" description="Helical" evidence="7">
    <location>
        <begin position="366"/>
        <end position="383"/>
    </location>
</feature>
<evidence type="ECO:0000313" key="8">
    <source>
        <dbReference type="EMBL" id="VVD90710.1"/>
    </source>
</evidence>
<dbReference type="CDD" id="cd10322">
    <property type="entry name" value="SLC5sbd"/>
    <property type="match status" value="1"/>
</dbReference>
<feature type="transmembrane region" description="Helical" evidence="7">
    <location>
        <begin position="6"/>
        <end position="22"/>
    </location>
</feature>
<feature type="transmembrane region" description="Helical" evidence="7">
    <location>
        <begin position="73"/>
        <end position="95"/>
    </location>
</feature>
<dbReference type="InterPro" id="IPR038377">
    <property type="entry name" value="Na/Glc_symporter_sf"/>
</dbReference>
<keyword evidence="9" id="KW-1185">Reference proteome</keyword>
<comment type="subcellular location">
    <subcellularLocation>
        <location evidence="1">Membrane</location>
        <topology evidence="1">Multi-pass membrane protein</topology>
    </subcellularLocation>
</comment>
<dbReference type="PANTHER" id="PTHR48086">
    <property type="entry name" value="SODIUM/PROLINE SYMPORTER-RELATED"/>
    <property type="match status" value="1"/>
</dbReference>
<dbReference type="InterPro" id="IPR001734">
    <property type="entry name" value="Na/solute_symporter"/>
</dbReference>
<dbReference type="AlphaFoldDB" id="A0A5E4TRZ3"/>
<dbReference type="PROSITE" id="PS50283">
    <property type="entry name" value="NA_SOLUT_SYMP_3"/>
    <property type="match status" value="1"/>
</dbReference>
<reference evidence="8 9" key="1">
    <citation type="submission" date="2019-08" db="EMBL/GenBank/DDBJ databases">
        <authorList>
            <person name="Peeters C."/>
        </authorList>
    </citation>
    <scope>NUCLEOTIDE SEQUENCE [LARGE SCALE GENOMIC DNA]</scope>
    <source>
        <strain evidence="8 9">LMG 30175</strain>
    </source>
</reference>
<dbReference type="InterPro" id="IPR050277">
    <property type="entry name" value="Sodium:Solute_Symporter"/>
</dbReference>
<gene>
    <name evidence="8" type="ORF">PTE30175_01537</name>
</gene>
<dbReference type="Gene3D" id="1.20.1730.10">
    <property type="entry name" value="Sodium/glucose cotransporter"/>
    <property type="match status" value="1"/>
</dbReference>